<keyword evidence="2" id="KW-0805">Transcription regulation</keyword>
<accession>A0A497ZLA1</accession>
<dbReference type="PROSITE" id="PS50931">
    <property type="entry name" value="HTH_LYSR"/>
    <property type="match status" value="1"/>
</dbReference>
<evidence type="ECO:0000313" key="6">
    <source>
        <dbReference type="EMBL" id="RLK08402.1"/>
    </source>
</evidence>
<dbReference type="GO" id="GO:0003677">
    <property type="term" value="F:DNA binding"/>
    <property type="evidence" value="ECO:0007669"/>
    <property type="project" value="UniProtKB-KW"/>
</dbReference>
<dbReference type="EMBL" id="RCCT01000002">
    <property type="protein sequence ID" value="RLK08402.1"/>
    <property type="molecule type" value="Genomic_DNA"/>
</dbReference>
<evidence type="ECO:0000256" key="1">
    <source>
        <dbReference type="ARBA" id="ARBA00009437"/>
    </source>
</evidence>
<dbReference type="SUPFAM" id="SSF46785">
    <property type="entry name" value="Winged helix' DNA-binding domain"/>
    <property type="match status" value="1"/>
</dbReference>
<protein>
    <submittedName>
        <fullName evidence="6">DNA-binding transcriptional LysR family regulator</fullName>
    </submittedName>
</protein>
<dbReference type="AlphaFoldDB" id="A0A497ZLA1"/>
<dbReference type="PANTHER" id="PTHR30118">
    <property type="entry name" value="HTH-TYPE TRANSCRIPTIONAL REGULATOR LEUO-RELATED"/>
    <property type="match status" value="1"/>
</dbReference>
<comment type="similarity">
    <text evidence="1">Belongs to the LysR transcriptional regulatory family.</text>
</comment>
<evidence type="ECO:0000259" key="5">
    <source>
        <dbReference type="PROSITE" id="PS50931"/>
    </source>
</evidence>
<dbReference type="STRING" id="981384.GCA_000192475_01084"/>
<keyword evidence="3 6" id="KW-0238">DNA-binding</keyword>
<dbReference type="InterPro" id="IPR036388">
    <property type="entry name" value="WH-like_DNA-bd_sf"/>
</dbReference>
<organism evidence="6 7">
    <name type="scientific">Ruegeria conchae</name>
    <dbReference type="NCBI Taxonomy" id="981384"/>
    <lineage>
        <taxon>Bacteria</taxon>
        <taxon>Pseudomonadati</taxon>
        <taxon>Pseudomonadota</taxon>
        <taxon>Alphaproteobacteria</taxon>
        <taxon>Rhodobacterales</taxon>
        <taxon>Roseobacteraceae</taxon>
        <taxon>Ruegeria</taxon>
    </lineage>
</organism>
<evidence type="ECO:0000256" key="2">
    <source>
        <dbReference type="ARBA" id="ARBA00023015"/>
    </source>
</evidence>
<dbReference type="Proteomes" id="UP000271700">
    <property type="component" value="Unassembled WGS sequence"/>
</dbReference>
<comment type="caution">
    <text evidence="6">The sequence shown here is derived from an EMBL/GenBank/DDBJ whole genome shotgun (WGS) entry which is preliminary data.</text>
</comment>
<dbReference type="Gene3D" id="3.40.190.10">
    <property type="entry name" value="Periplasmic binding protein-like II"/>
    <property type="match status" value="2"/>
</dbReference>
<keyword evidence="4" id="KW-0804">Transcription</keyword>
<dbReference type="InterPro" id="IPR037402">
    <property type="entry name" value="YidZ_PBP2"/>
</dbReference>
<dbReference type="SUPFAM" id="SSF53850">
    <property type="entry name" value="Periplasmic binding protein-like II"/>
    <property type="match status" value="1"/>
</dbReference>
<evidence type="ECO:0000256" key="4">
    <source>
        <dbReference type="ARBA" id="ARBA00023163"/>
    </source>
</evidence>
<dbReference type="RefSeq" id="WP_010442716.1">
    <property type="nucleotide sequence ID" value="NZ_AEYW01000018.1"/>
</dbReference>
<dbReference type="InterPro" id="IPR000847">
    <property type="entry name" value="LysR_HTH_N"/>
</dbReference>
<dbReference type="GO" id="GO:0003700">
    <property type="term" value="F:DNA-binding transcription factor activity"/>
    <property type="evidence" value="ECO:0007669"/>
    <property type="project" value="InterPro"/>
</dbReference>
<dbReference type="PRINTS" id="PR00039">
    <property type="entry name" value="HTHLYSR"/>
</dbReference>
<dbReference type="Pfam" id="PF03466">
    <property type="entry name" value="LysR_substrate"/>
    <property type="match status" value="1"/>
</dbReference>
<dbReference type="Pfam" id="PF00126">
    <property type="entry name" value="HTH_1"/>
    <property type="match status" value="1"/>
</dbReference>
<name>A0A497ZLA1_9RHOB</name>
<evidence type="ECO:0000313" key="7">
    <source>
        <dbReference type="Proteomes" id="UP000271700"/>
    </source>
</evidence>
<reference evidence="6 7" key="1">
    <citation type="submission" date="2018-10" db="EMBL/GenBank/DDBJ databases">
        <title>Genomic Encyclopedia of Archaeal and Bacterial Type Strains, Phase II (KMG-II): from individual species to whole genera.</title>
        <authorList>
            <person name="Goeker M."/>
        </authorList>
    </citation>
    <scope>NUCLEOTIDE SEQUENCE [LARGE SCALE GENOMIC DNA]</scope>
    <source>
        <strain evidence="6 7">DSM 29317</strain>
    </source>
</reference>
<gene>
    <name evidence="6" type="ORF">CLV75_2077</name>
</gene>
<sequence>MSDINQIDLRLVDTTILLVFLGAMRHRQATAVAREMGLTQPAVSHALKRLRKLYDDPLFLRRAHGLEPTALAHELEPKVRRIVRLISQTLEGADEFEPSSTSTDLKIGAFDYELTGVIPPLVAKLRKVSPGINIHAFSLFNDEALEALTQGRIDLAIGYFDFPAKSENHFVSEELFSEDYVLVGRNGHPLLEEDLTFERIARANHLLISPHGPTRNLVDQALQLQGLRRNIQTIVPSLFSALSIVESSDLVMTLPKRAANNNIRRFDISHRPLPIAGGIFKLHAVRHIRDANSPLHIWLINQLIEVVSD</sequence>
<dbReference type="InterPro" id="IPR050389">
    <property type="entry name" value="LysR-type_TF"/>
</dbReference>
<keyword evidence="7" id="KW-1185">Reference proteome</keyword>
<dbReference type="InterPro" id="IPR005119">
    <property type="entry name" value="LysR_subst-bd"/>
</dbReference>
<evidence type="ECO:0000256" key="3">
    <source>
        <dbReference type="ARBA" id="ARBA00023125"/>
    </source>
</evidence>
<dbReference type="OrthoDB" id="528082at2"/>
<dbReference type="CDD" id="cd08417">
    <property type="entry name" value="PBP2_Nitroaromatics_like"/>
    <property type="match status" value="1"/>
</dbReference>
<feature type="domain" description="HTH lysR-type" evidence="5">
    <location>
        <begin position="12"/>
        <end position="69"/>
    </location>
</feature>
<proteinExistence type="inferred from homology"/>
<dbReference type="InterPro" id="IPR036390">
    <property type="entry name" value="WH_DNA-bd_sf"/>
</dbReference>
<dbReference type="Gene3D" id="1.10.10.10">
    <property type="entry name" value="Winged helix-like DNA-binding domain superfamily/Winged helix DNA-binding domain"/>
    <property type="match status" value="1"/>
</dbReference>
<dbReference type="PANTHER" id="PTHR30118:SF15">
    <property type="entry name" value="TRANSCRIPTIONAL REGULATORY PROTEIN"/>
    <property type="match status" value="1"/>
</dbReference>